<dbReference type="Pfam" id="PF01121">
    <property type="entry name" value="CoaE"/>
    <property type="match status" value="1"/>
</dbReference>
<protein>
    <recommendedName>
        <fullName evidence="4">Dephospho-CoA kinase domain-containing protein</fullName>
    </recommendedName>
</protein>
<dbReference type="Proteomes" id="UP000694552">
    <property type="component" value="Unplaced"/>
</dbReference>
<dbReference type="PANTHER" id="PTHR10695:SF46">
    <property type="entry name" value="BIFUNCTIONAL COENZYME A SYNTHASE-RELATED"/>
    <property type="match status" value="1"/>
</dbReference>
<dbReference type="SUPFAM" id="SSF52540">
    <property type="entry name" value="P-loop containing nucleoside triphosphate hydrolases"/>
    <property type="match status" value="1"/>
</dbReference>
<evidence type="ECO:0000256" key="5">
    <source>
        <dbReference type="SAM" id="Phobius"/>
    </source>
</evidence>
<reference evidence="6" key="2">
    <citation type="submission" date="2025-09" db="UniProtKB">
        <authorList>
            <consortium name="Ensembl"/>
        </authorList>
    </citation>
    <scope>IDENTIFICATION</scope>
</reference>
<sequence>MVYFGENFFWLLPVTSAGTGWTLYPCVQFKPKLVKYLYLELWILYLYRPCDSTSVFRPRLAVVSRVTLPSALFTPAVILAASCLPAESTMFLVGLSGGIASGKSTVVAMLRELGCAVIDADVIAREVVQPHFKAYRQIVRYFGTEILLENGEINREALGNIIFSHPEKRQLLNSITHPEIQKEMLKQILKHFVLGCRYVILDIPLLFETNRLTKFMKYTVLVYCDPPTQLSRLRKRSGLSQAEAEARIAAQLPLDQKRKLATHVIDNSGERESTRRQVLRLHARLQASLDFLWARLAAGTVVVGLGGLVYLLLRHFIS</sequence>
<dbReference type="FunFam" id="3.40.50.300:FF:000485">
    <property type="entry name" value="Dephospho-CoA kinase CAB5"/>
    <property type="match status" value="1"/>
</dbReference>
<dbReference type="InterPro" id="IPR027417">
    <property type="entry name" value="P-loop_NTPase"/>
</dbReference>
<evidence type="ECO:0000256" key="3">
    <source>
        <dbReference type="ARBA" id="ARBA00022840"/>
    </source>
</evidence>
<reference evidence="6" key="1">
    <citation type="submission" date="2025-08" db="UniProtKB">
        <authorList>
            <consortium name="Ensembl"/>
        </authorList>
    </citation>
    <scope>IDENTIFICATION</scope>
</reference>
<keyword evidence="5" id="KW-0472">Membrane</keyword>
<keyword evidence="5" id="KW-1133">Transmembrane helix</keyword>
<dbReference type="PANTHER" id="PTHR10695">
    <property type="entry name" value="DEPHOSPHO-COA KINASE-RELATED"/>
    <property type="match status" value="1"/>
</dbReference>
<keyword evidence="2" id="KW-0547">Nucleotide-binding</keyword>
<dbReference type="PROSITE" id="PS51219">
    <property type="entry name" value="DPCK"/>
    <property type="match status" value="1"/>
</dbReference>
<evidence type="ECO:0000256" key="1">
    <source>
        <dbReference type="ARBA" id="ARBA00009018"/>
    </source>
</evidence>
<comment type="similarity">
    <text evidence="1">Belongs to the CoaE family.</text>
</comment>
<evidence type="ECO:0000313" key="7">
    <source>
        <dbReference type="Proteomes" id="UP000694552"/>
    </source>
</evidence>
<organism evidence="6 7">
    <name type="scientific">Otus sunia</name>
    <name type="common">Oriental scops-owl</name>
    <dbReference type="NCBI Taxonomy" id="257818"/>
    <lineage>
        <taxon>Eukaryota</taxon>
        <taxon>Metazoa</taxon>
        <taxon>Chordata</taxon>
        <taxon>Craniata</taxon>
        <taxon>Vertebrata</taxon>
        <taxon>Euteleostomi</taxon>
        <taxon>Archelosauria</taxon>
        <taxon>Archosauria</taxon>
        <taxon>Dinosauria</taxon>
        <taxon>Saurischia</taxon>
        <taxon>Theropoda</taxon>
        <taxon>Coelurosauria</taxon>
        <taxon>Aves</taxon>
        <taxon>Neognathae</taxon>
        <taxon>Neoaves</taxon>
        <taxon>Telluraves</taxon>
        <taxon>Strigiformes</taxon>
        <taxon>Strigidae</taxon>
        <taxon>Otus</taxon>
    </lineage>
</organism>
<dbReference type="GO" id="GO:0005524">
    <property type="term" value="F:ATP binding"/>
    <property type="evidence" value="ECO:0007669"/>
    <property type="project" value="UniProtKB-KW"/>
</dbReference>
<dbReference type="CDD" id="cd02022">
    <property type="entry name" value="DPCK"/>
    <property type="match status" value="1"/>
</dbReference>
<dbReference type="Gene3D" id="3.40.50.300">
    <property type="entry name" value="P-loop containing nucleotide triphosphate hydrolases"/>
    <property type="match status" value="1"/>
</dbReference>
<evidence type="ECO:0000256" key="2">
    <source>
        <dbReference type="ARBA" id="ARBA00022741"/>
    </source>
</evidence>
<accession>A0A8C8AZM0</accession>
<dbReference type="NCBIfam" id="TIGR00152">
    <property type="entry name" value="dephospho-CoA kinase"/>
    <property type="match status" value="1"/>
</dbReference>
<dbReference type="HAMAP" id="MF_00376">
    <property type="entry name" value="Dephospho_CoA_kinase"/>
    <property type="match status" value="1"/>
</dbReference>
<name>A0A8C8AZM0_9STRI</name>
<proteinExistence type="inferred from homology"/>
<dbReference type="AlphaFoldDB" id="A0A8C8AZM0"/>
<keyword evidence="7" id="KW-1185">Reference proteome</keyword>
<dbReference type="GO" id="GO:0005737">
    <property type="term" value="C:cytoplasm"/>
    <property type="evidence" value="ECO:0007669"/>
    <property type="project" value="UniProtKB-ARBA"/>
</dbReference>
<keyword evidence="3" id="KW-0067">ATP-binding</keyword>
<dbReference type="Ensembl" id="ENSOSUT00000012994.1">
    <property type="protein sequence ID" value="ENSOSUP00000012563.1"/>
    <property type="gene ID" value="ENSOSUG00000009084.1"/>
</dbReference>
<dbReference type="InterPro" id="IPR001977">
    <property type="entry name" value="Depp_CoAkinase"/>
</dbReference>
<evidence type="ECO:0000313" key="6">
    <source>
        <dbReference type="Ensembl" id="ENSOSUP00000012563.1"/>
    </source>
</evidence>
<evidence type="ECO:0000256" key="4">
    <source>
        <dbReference type="ARBA" id="ARBA00044157"/>
    </source>
</evidence>
<feature type="transmembrane region" description="Helical" evidence="5">
    <location>
        <begin position="292"/>
        <end position="313"/>
    </location>
</feature>
<dbReference type="GO" id="GO:0004140">
    <property type="term" value="F:dephospho-CoA kinase activity"/>
    <property type="evidence" value="ECO:0007669"/>
    <property type="project" value="InterPro"/>
</dbReference>
<dbReference type="GO" id="GO:0015937">
    <property type="term" value="P:coenzyme A biosynthetic process"/>
    <property type="evidence" value="ECO:0007669"/>
    <property type="project" value="InterPro"/>
</dbReference>
<keyword evidence="5" id="KW-0812">Transmembrane</keyword>